<reference evidence="2" key="1">
    <citation type="submission" date="2017-02" db="EMBL/GenBank/DDBJ databases">
        <authorList>
            <person name="Varghese N."/>
            <person name="Submissions S."/>
        </authorList>
    </citation>
    <scope>NUCLEOTIDE SEQUENCE [LARGE SCALE GENOMIC DNA]</scope>
    <source>
        <strain evidence="2">ATCC 700200</strain>
    </source>
</reference>
<evidence type="ECO:0000313" key="2">
    <source>
        <dbReference type="Proteomes" id="UP000190774"/>
    </source>
</evidence>
<dbReference type="SUPFAM" id="SSF48452">
    <property type="entry name" value="TPR-like"/>
    <property type="match status" value="1"/>
</dbReference>
<dbReference type="RefSeq" id="WP_176159228.1">
    <property type="nucleotide sequence ID" value="NZ_FUYE01000003.1"/>
</dbReference>
<dbReference type="EMBL" id="FUYE01000003">
    <property type="protein sequence ID" value="SKA84013.1"/>
    <property type="molecule type" value="Genomic_DNA"/>
</dbReference>
<organism evidence="1 2">
    <name type="scientific">Prosthecobacter debontii</name>
    <dbReference type="NCBI Taxonomy" id="48467"/>
    <lineage>
        <taxon>Bacteria</taxon>
        <taxon>Pseudomonadati</taxon>
        <taxon>Verrucomicrobiota</taxon>
        <taxon>Verrucomicrobiia</taxon>
        <taxon>Verrucomicrobiales</taxon>
        <taxon>Verrucomicrobiaceae</taxon>
        <taxon>Prosthecobacter</taxon>
    </lineage>
</organism>
<protein>
    <recommendedName>
        <fullName evidence="3">Tetratricopeptide repeat-containing protein</fullName>
    </recommendedName>
</protein>
<gene>
    <name evidence="1" type="ORF">SAMN02745166_00974</name>
</gene>
<name>A0A1T4X2Z5_9BACT</name>
<dbReference type="InterPro" id="IPR011990">
    <property type="entry name" value="TPR-like_helical_dom_sf"/>
</dbReference>
<evidence type="ECO:0008006" key="3">
    <source>
        <dbReference type="Google" id="ProtNLM"/>
    </source>
</evidence>
<dbReference type="Proteomes" id="UP000190774">
    <property type="component" value="Unassembled WGS sequence"/>
</dbReference>
<dbReference type="Gene3D" id="1.25.40.10">
    <property type="entry name" value="Tetratricopeptide repeat domain"/>
    <property type="match status" value="1"/>
</dbReference>
<proteinExistence type="predicted"/>
<accession>A0A1T4X2Z5</accession>
<sequence>MSAIQSVPEELAKFENLQIQLSDIKRATSIHTELIALAESLVRRFPHEADAHHLLGIAWYEYPCASSYRSWRCKSSLMKAVQIEPDHQYALQYLAYLAFDQERYDEALKFQQQLKHDYFIERDQEWRALKNAETSLVCKVRICSDELPEQEFSAFCTWYLDAEKRENSIDPNGSYVWPQELRELAEWLFENGTVISDAKLQKILKFLHQISYHNTLRNMELRSYTEALPDLHG</sequence>
<keyword evidence="2" id="KW-1185">Reference proteome</keyword>
<evidence type="ECO:0000313" key="1">
    <source>
        <dbReference type="EMBL" id="SKA84013.1"/>
    </source>
</evidence>
<dbReference type="AlphaFoldDB" id="A0A1T4X2Z5"/>